<evidence type="ECO:0000313" key="1">
    <source>
        <dbReference type="EMBL" id="GGN05392.1"/>
    </source>
</evidence>
<protein>
    <submittedName>
        <fullName evidence="1">Uncharacterized protein</fullName>
    </submittedName>
</protein>
<accession>A0A830G805</accession>
<sequence length="72" mass="7664">MEPNGLAEALGLRARVGLAERLDVAEVEGGIGDVGVVVGHLVRAVEVGAWHTRGVAVRPRKALGREYQRILP</sequence>
<proteinExistence type="predicted"/>
<evidence type="ECO:0000313" key="2">
    <source>
        <dbReference type="Proteomes" id="UP000608850"/>
    </source>
</evidence>
<reference evidence="1 2" key="1">
    <citation type="journal article" date="2019" name="Int. J. Syst. Evol. Microbiol.">
        <title>The Global Catalogue of Microorganisms (GCM) 10K type strain sequencing project: providing services to taxonomists for standard genome sequencing and annotation.</title>
        <authorList>
            <consortium name="The Broad Institute Genomics Platform"/>
            <consortium name="The Broad Institute Genome Sequencing Center for Infectious Disease"/>
            <person name="Wu L."/>
            <person name="Ma J."/>
        </authorList>
    </citation>
    <scope>NUCLEOTIDE SEQUENCE [LARGE SCALE GENOMIC DNA]</scope>
    <source>
        <strain evidence="1 2">JCM 16331</strain>
    </source>
</reference>
<dbReference type="EMBL" id="BMOQ01000001">
    <property type="protein sequence ID" value="GGN05392.1"/>
    <property type="molecule type" value="Genomic_DNA"/>
</dbReference>
<keyword evidence="2" id="KW-1185">Reference proteome</keyword>
<organism evidence="1 2">
    <name type="scientific">Halarchaeum nitratireducens</name>
    <dbReference type="NCBI Taxonomy" id="489913"/>
    <lineage>
        <taxon>Archaea</taxon>
        <taxon>Methanobacteriati</taxon>
        <taxon>Methanobacteriota</taxon>
        <taxon>Stenosarchaea group</taxon>
        <taxon>Halobacteria</taxon>
        <taxon>Halobacteriales</taxon>
        <taxon>Halobacteriaceae</taxon>
    </lineage>
</organism>
<comment type="caution">
    <text evidence="1">The sequence shown here is derived from an EMBL/GenBank/DDBJ whole genome shotgun (WGS) entry which is preliminary data.</text>
</comment>
<name>A0A830G805_9EURY</name>
<dbReference type="AlphaFoldDB" id="A0A830G805"/>
<dbReference type="Proteomes" id="UP000608850">
    <property type="component" value="Unassembled WGS sequence"/>
</dbReference>
<gene>
    <name evidence="1" type="ORF">GCM10009021_00290</name>
</gene>